<protein>
    <recommendedName>
        <fullName evidence="3">F-box domain-containing protein</fullName>
    </recommendedName>
</protein>
<organism evidence="1 2">
    <name type="scientific">Pholiota conissans</name>
    <dbReference type="NCBI Taxonomy" id="109636"/>
    <lineage>
        <taxon>Eukaryota</taxon>
        <taxon>Fungi</taxon>
        <taxon>Dikarya</taxon>
        <taxon>Basidiomycota</taxon>
        <taxon>Agaricomycotina</taxon>
        <taxon>Agaricomycetes</taxon>
        <taxon>Agaricomycetidae</taxon>
        <taxon>Agaricales</taxon>
        <taxon>Agaricineae</taxon>
        <taxon>Strophariaceae</taxon>
        <taxon>Pholiota</taxon>
    </lineage>
</organism>
<comment type="caution">
    <text evidence="1">The sequence shown here is derived from an EMBL/GenBank/DDBJ whole genome shotgun (WGS) entry which is preliminary data.</text>
</comment>
<dbReference type="SUPFAM" id="SSF52047">
    <property type="entry name" value="RNI-like"/>
    <property type="match status" value="1"/>
</dbReference>
<dbReference type="OrthoDB" id="2269034at2759"/>
<reference evidence="1" key="1">
    <citation type="submission" date="2020-11" db="EMBL/GenBank/DDBJ databases">
        <authorList>
            <consortium name="DOE Joint Genome Institute"/>
            <person name="Ahrendt S."/>
            <person name="Riley R."/>
            <person name="Andreopoulos W."/>
            <person name="Labutti K."/>
            <person name="Pangilinan J."/>
            <person name="Ruiz-Duenas F.J."/>
            <person name="Barrasa J.M."/>
            <person name="Sanchez-Garcia M."/>
            <person name="Camarero S."/>
            <person name="Miyauchi S."/>
            <person name="Serrano A."/>
            <person name="Linde D."/>
            <person name="Babiker R."/>
            <person name="Drula E."/>
            <person name="Ayuso-Fernandez I."/>
            <person name="Pacheco R."/>
            <person name="Padilla G."/>
            <person name="Ferreira P."/>
            <person name="Barriuso J."/>
            <person name="Kellner H."/>
            <person name="Castanera R."/>
            <person name="Alfaro M."/>
            <person name="Ramirez L."/>
            <person name="Pisabarro A.G."/>
            <person name="Kuo A."/>
            <person name="Tritt A."/>
            <person name="Lipzen A."/>
            <person name="He G."/>
            <person name="Yan M."/>
            <person name="Ng V."/>
            <person name="Cullen D."/>
            <person name="Martin F."/>
            <person name="Rosso M.-N."/>
            <person name="Henrissat B."/>
            <person name="Hibbett D."/>
            <person name="Martinez A.T."/>
            <person name="Grigoriev I.V."/>
        </authorList>
    </citation>
    <scope>NUCLEOTIDE SEQUENCE</scope>
    <source>
        <strain evidence="1">CIRM-BRFM 674</strain>
    </source>
</reference>
<evidence type="ECO:0008006" key="3">
    <source>
        <dbReference type="Google" id="ProtNLM"/>
    </source>
</evidence>
<gene>
    <name evidence="1" type="ORF">BDN70DRAFT_875191</name>
</gene>
<accession>A0A9P5Z7I7</accession>
<evidence type="ECO:0000313" key="1">
    <source>
        <dbReference type="EMBL" id="KAF9482276.1"/>
    </source>
</evidence>
<proteinExistence type="predicted"/>
<dbReference type="Proteomes" id="UP000807469">
    <property type="component" value="Unassembled WGS sequence"/>
</dbReference>
<evidence type="ECO:0000313" key="2">
    <source>
        <dbReference type="Proteomes" id="UP000807469"/>
    </source>
</evidence>
<dbReference type="AlphaFoldDB" id="A0A9P5Z7I7"/>
<keyword evidence="2" id="KW-1185">Reference proteome</keyword>
<name>A0A9P5Z7I7_9AGAR</name>
<sequence length="445" mass="51703">MPADTLPYDVLREIFTYCLPRYPFKDVYQPDVKSAPILLCHVCSSWRTGALASATLWSHLSYELMVYPNTPKFNAWSLLENQVEFISWWKTNHGSIAPFLTIAVRIVNVSPSPDRLLDWDSVEFLLPYLISAQYLYIDRFLWDRIRDRIEDEGQISFPNLHTVVEDSRWTDDPFFYAQILPNKSLPKLRHVDISHIMLEPDPIQIHPNGNRLPCPSNWSTLTHISLRRVGLDPDLWLSILHAAPNLQWGYFAINENRTRRFTHTKLTHSQLTSLFIDAEDQIEDLFRDIHLPVLQSLHLFSFTEAWGDERAIRNVSTATRSAPKITTLTLRDGFLAFGEVTEPLWKYSPNLTHLQLDAPYSYSSADLFVQNFLSKNNKWLDLANPACSICKITLISIAFQDNTKEYAMAPLRDLAKEFPKIEFDFASESPFYEAENEWKKWNVLF</sequence>
<dbReference type="Gene3D" id="3.80.10.10">
    <property type="entry name" value="Ribonuclease Inhibitor"/>
    <property type="match status" value="1"/>
</dbReference>
<dbReference type="EMBL" id="MU155167">
    <property type="protein sequence ID" value="KAF9482276.1"/>
    <property type="molecule type" value="Genomic_DNA"/>
</dbReference>
<dbReference type="InterPro" id="IPR032675">
    <property type="entry name" value="LRR_dom_sf"/>
</dbReference>